<organism evidence="2 3">
    <name type="scientific">Natronosporangium hydrolyticum</name>
    <dbReference type="NCBI Taxonomy" id="2811111"/>
    <lineage>
        <taxon>Bacteria</taxon>
        <taxon>Bacillati</taxon>
        <taxon>Actinomycetota</taxon>
        <taxon>Actinomycetes</taxon>
        <taxon>Micromonosporales</taxon>
        <taxon>Micromonosporaceae</taxon>
        <taxon>Natronosporangium</taxon>
    </lineage>
</organism>
<dbReference type="KEGG" id="nhy:JQS43_22535"/>
<evidence type="ECO:0000313" key="2">
    <source>
        <dbReference type="EMBL" id="QSB14257.1"/>
    </source>
</evidence>
<keyword evidence="3" id="KW-1185">Reference proteome</keyword>
<dbReference type="InterPro" id="IPR029044">
    <property type="entry name" value="Nucleotide-diphossugar_trans"/>
</dbReference>
<reference evidence="2" key="1">
    <citation type="submission" date="2021-02" db="EMBL/GenBank/DDBJ databases">
        <title>Natrosporangium hydrolyticum gen. nov., sp. nov, a haloalkaliphilic actinobacterium from a soda solonchak soil.</title>
        <authorList>
            <person name="Sorokin D.Y."/>
            <person name="Khijniak T.V."/>
            <person name="Zakharycheva A.P."/>
            <person name="Boueva O.V."/>
            <person name="Ariskina E.V."/>
            <person name="Hahnke R.L."/>
            <person name="Bunk B."/>
            <person name="Sproer C."/>
            <person name="Schumann P."/>
            <person name="Evtushenko L.I."/>
            <person name="Kublanov I.V."/>
        </authorList>
    </citation>
    <scope>NUCLEOTIDE SEQUENCE</scope>
    <source>
        <strain evidence="2">DSM 106523</strain>
    </source>
</reference>
<dbReference type="PANTHER" id="PTHR43685:SF3">
    <property type="entry name" value="SLR2126 PROTEIN"/>
    <property type="match status" value="1"/>
</dbReference>
<evidence type="ECO:0000313" key="3">
    <source>
        <dbReference type="Proteomes" id="UP000662857"/>
    </source>
</evidence>
<dbReference type="Proteomes" id="UP000662857">
    <property type="component" value="Chromosome"/>
</dbReference>
<dbReference type="EMBL" id="CP070499">
    <property type="protein sequence ID" value="QSB14257.1"/>
    <property type="molecule type" value="Genomic_DNA"/>
</dbReference>
<dbReference type="Gene3D" id="3.90.550.10">
    <property type="entry name" value="Spore Coat Polysaccharide Biosynthesis Protein SpsA, Chain A"/>
    <property type="match status" value="1"/>
</dbReference>
<dbReference type="InterPro" id="IPR001173">
    <property type="entry name" value="Glyco_trans_2-like"/>
</dbReference>
<dbReference type="CDD" id="cd00761">
    <property type="entry name" value="Glyco_tranf_GTA_type"/>
    <property type="match status" value="1"/>
</dbReference>
<protein>
    <submittedName>
        <fullName evidence="2">Glycosyltransferase family 2 protein</fullName>
    </submittedName>
</protein>
<accession>A0A895Y944</accession>
<dbReference type="AlphaFoldDB" id="A0A895Y944"/>
<evidence type="ECO:0000259" key="1">
    <source>
        <dbReference type="Pfam" id="PF00535"/>
    </source>
</evidence>
<dbReference type="SUPFAM" id="SSF53448">
    <property type="entry name" value="Nucleotide-diphospho-sugar transferases"/>
    <property type="match status" value="1"/>
</dbReference>
<dbReference type="PANTHER" id="PTHR43685">
    <property type="entry name" value="GLYCOSYLTRANSFERASE"/>
    <property type="match status" value="1"/>
</dbReference>
<proteinExistence type="predicted"/>
<feature type="domain" description="Glycosyltransferase 2-like" evidence="1">
    <location>
        <begin position="23"/>
        <end position="149"/>
    </location>
</feature>
<dbReference type="Pfam" id="PF00535">
    <property type="entry name" value="Glycos_transf_2"/>
    <property type="match status" value="1"/>
</dbReference>
<gene>
    <name evidence="2" type="ORF">JQS43_22535</name>
</gene>
<dbReference type="InterPro" id="IPR050834">
    <property type="entry name" value="Glycosyltransf_2"/>
</dbReference>
<name>A0A895Y944_9ACTN</name>
<dbReference type="RefSeq" id="WP_239676379.1">
    <property type="nucleotide sequence ID" value="NZ_CP070499.1"/>
</dbReference>
<sequence length="517" mass="56615">MRNDWSPVAVPPLGQWRPTRTVSVVIPAYQCQPSLDLTLASLAYQTYPAELLEVVVVDDGSQPPLTLPKLRPARCRVIRPEQGWGRANALRAGAEESTGEIIHWLDADMVVYPTHVEAQARWHHQLPYAVTLGWKRFVDVAPDAPYWPTADQVAAACDEDAAGELFNELPSTGHDYVEAQIARTRQLRDADHTGFLAHVGATAALRRELYQATGGLDSDLRLGEDTEFGYRLAQAGALFVPEPAAHSWHLGATHMMRHELVLQRYNRPFLADRMPQPRWLRRVGGTGWSVPLVTVVAPVGGQSLERVRAAVDSVLASDEADLRVALVGPWRELSAERGSPLHDPQLDLRLLAATYQGDPRVRLLDEAPTTGFPSPYLLRLPPAVGLTRPALRRLLEYADSGRLGLVRVELPGAGTAELWRTAALHRAGWVREEGETLAAVVAEVYGAGTLPAEQVGVVDLAGFPEAMLTSGPVLTEAPVGRWLPSSVEVAGARSLGRAAWMVARLAVTRATRRLRRR</sequence>